<protein>
    <submittedName>
        <fullName evidence="1">Uncharacterized protein</fullName>
    </submittedName>
</protein>
<sequence length="85" mass="9500">MEVGWMRTGSETGMQVRQGVIQNGMGTATWRSGKSPAYFKRGDYVLVLKVGALALKQACKFTKELSKVIAYVYESCSICIRSYKH</sequence>
<name>A0A8S9RD31_BRACR</name>
<gene>
    <name evidence="1" type="ORF">F2Q69_00061269</name>
</gene>
<proteinExistence type="predicted"/>
<dbReference type="AlphaFoldDB" id="A0A8S9RD31"/>
<organism evidence="1 2">
    <name type="scientific">Brassica cretica</name>
    <name type="common">Mustard</name>
    <dbReference type="NCBI Taxonomy" id="69181"/>
    <lineage>
        <taxon>Eukaryota</taxon>
        <taxon>Viridiplantae</taxon>
        <taxon>Streptophyta</taxon>
        <taxon>Embryophyta</taxon>
        <taxon>Tracheophyta</taxon>
        <taxon>Spermatophyta</taxon>
        <taxon>Magnoliopsida</taxon>
        <taxon>eudicotyledons</taxon>
        <taxon>Gunneridae</taxon>
        <taxon>Pentapetalae</taxon>
        <taxon>rosids</taxon>
        <taxon>malvids</taxon>
        <taxon>Brassicales</taxon>
        <taxon>Brassicaceae</taxon>
        <taxon>Brassiceae</taxon>
        <taxon>Brassica</taxon>
    </lineage>
</organism>
<reference evidence="1" key="1">
    <citation type="submission" date="2019-12" db="EMBL/GenBank/DDBJ databases">
        <title>Genome sequencing and annotation of Brassica cretica.</title>
        <authorList>
            <person name="Studholme D.J."/>
            <person name="Sarris P."/>
        </authorList>
    </citation>
    <scope>NUCLEOTIDE SEQUENCE</scope>
    <source>
        <strain evidence="1">PFS-109/04</strain>
        <tissue evidence="1">Leaf</tissue>
    </source>
</reference>
<accession>A0A8S9RD31</accession>
<dbReference type="Proteomes" id="UP000712600">
    <property type="component" value="Unassembled WGS sequence"/>
</dbReference>
<evidence type="ECO:0000313" key="2">
    <source>
        <dbReference type="Proteomes" id="UP000712600"/>
    </source>
</evidence>
<dbReference type="EMBL" id="QGKX02000095">
    <property type="protein sequence ID" value="KAF3570637.1"/>
    <property type="molecule type" value="Genomic_DNA"/>
</dbReference>
<comment type="caution">
    <text evidence="1">The sequence shown here is derived from an EMBL/GenBank/DDBJ whole genome shotgun (WGS) entry which is preliminary data.</text>
</comment>
<evidence type="ECO:0000313" key="1">
    <source>
        <dbReference type="EMBL" id="KAF3570637.1"/>
    </source>
</evidence>